<dbReference type="Proteomes" id="UP000275076">
    <property type="component" value="Unassembled WGS sequence"/>
</dbReference>
<feature type="transmembrane region" description="Helical" evidence="1">
    <location>
        <begin position="249"/>
        <end position="266"/>
    </location>
</feature>
<feature type="transmembrane region" description="Helical" evidence="1">
    <location>
        <begin position="77"/>
        <end position="95"/>
    </location>
</feature>
<feature type="transmembrane region" description="Helical" evidence="1">
    <location>
        <begin position="12"/>
        <end position="31"/>
    </location>
</feature>
<feature type="transmembrane region" description="Helical" evidence="1">
    <location>
        <begin position="148"/>
        <end position="170"/>
    </location>
</feature>
<keyword evidence="1" id="KW-0472">Membrane</keyword>
<feature type="transmembrane region" description="Helical" evidence="1">
    <location>
        <begin position="182"/>
        <end position="204"/>
    </location>
</feature>
<comment type="caution">
    <text evidence="2">The sequence shown here is derived from an EMBL/GenBank/DDBJ whole genome shotgun (WGS) entry which is preliminary data.</text>
</comment>
<feature type="transmembrane region" description="Helical" evidence="1">
    <location>
        <begin position="43"/>
        <end position="65"/>
    </location>
</feature>
<evidence type="ECO:0000256" key="1">
    <source>
        <dbReference type="SAM" id="Phobius"/>
    </source>
</evidence>
<dbReference type="OrthoDB" id="2827528at2"/>
<dbReference type="AlphaFoldDB" id="A0A428N6B8"/>
<evidence type="ECO:0000313" key="3">
    <source>
        <dbReference type="Proteomes" id="UP000275076"/>
    </source>
</evidence>
<sequence length="288" mass="31769">MKVFKEEKLLTTAGFTGLIIACGLVLYMIWFETIILPEGNVQQAFSFNAAVGLFMLTIAILLPFAEMKPSHRKKVRLMLFSTALISYGIETIQHLRGINPRFSQSGSVIDSFLGALFGIVALFIIIATFWIAIAFFRKKDPLITQPFITSIRYAFLSVMIANVAGIWMMALQGSQVGEGGNIIVLHGLGYHALQALPFVGFLLIHSGINSSNVQTLIHIGGASWLGMILLIFIQTGISQSVFSLQPLPLAAFLCFLAWAVICIWSIKKYLQHRTLSREDSSIAEKAEP</sequence>
<organism evidence="2 3">
    <name type="scientific">Salibacterium salarium</name>
    <dbReference type="NCBI Taxonomy" id="284579"/>
    <lineage>
        <taxon>Bacteria</taxon>
        <taxon>Bacillati</taxon>
        <taxon>Bacillota</taxon>
        <taxon>Bacilli</taxon>
        <taxon>Bacillales</taxon>
        <taxon>Bacillaceae</taxon>
    </lineage>
</organism>
<protein>
    <submittedName>
        <fullName evidence="2">Uncharacterized protein</fullName>
    </submittedName>
</protein>
<keyword evidence="1" id="KW-1133">Transmembrane helix</keyword>
<feature type="transmembrane region" description="Helical" evidence="1">
    <location>
        <begin position="216"/>
        <end position="237"/>
    </location>
</feature>
<reference evidence="2 3" key="1">
    <citation type="submission" date="2018-10" db="EMBL/GenBank/DDBJ databases">
        <title>Draft genome sequence of Bacillus salarius IM0101, isolated from a hypersaline soil in Inner Mongolia, China.</title>
        <authorList>
            <person name="Yamprayoonswat W."/>
            <person name="Boonvisut S."/>
            <person name="Jumpathong W."/>
            <person name="Sittihan S."/>
            <person name="Ruangsuj P."/>
            <person name="Wanthongcharoen S."/>
            <person name="Thongpramul N."/>
            <person name="Pimmason S."/>
            <person name="Yu B."/>
            <person name="Yasawong M."/>
        </authorList>
    </citation>
    <scope>NUCLEOTIDE SEQUENCE [LARGE SCALE GENOMIC DNA]</scope>
    <source>
        <strain evidence="2 3">IM0101</strain>
    </source>
</reference>
<dbReference type="RefSeq" id="WP_125555279.1">
    <property type="nucleotide sequence ID" value="NZ_RBVX01000005.1"/>
</dbReference>
<name>A0A428N6B8_9BACI</name>
<keyword evidence="1" id="KW-0812">Transmembrane</keyword>
<evidence type="ECO:0000313" key="2">
    <source>
        <dbReference type="EMBL" id="RSL34010.1"/>
    </source>
</evidence>
<feature type="transmembrane region" description="Helical" evidence="1">
    <location>
        <begin position="115"/>
        <end position="136"/>
    </location>
</feature>
<accession>A0A428N6B8</accession>
<proteinExistence type="predicted"/>
<dbReference type="PROSITE" id="PS51257">
    <property type="entry name" value="PROKAR_LIPOPROTEIN"/>
    <property type="match status" value="1"/>
</dbReference>
<dbReference type="EMBL" id="RBVX01000005">
    <property type="protein sequence ID" value="RSL34010.1"/>
    <property type="molecule type" value="Genomic_DNA"/>
</dbReference>
<gene>
    <name evidence="2" type="ORF">D7Z54_07815</name>
</gene>
<keyword evidence="3" id="KW-1185">Reference proteome</keyword>